<keyword evidence="2" id="KW-1133">Transmembrane helix</keyword>
<dbReference type="EMBL" id="JADOTZ010000001">
    <property type="protein sequence ID" value="MBG6085039.1"/>
    <property type="molecule type" value="Genomic_DNA"/>
</dbReference>
<dbReference type="RefSeq" id="WP_196836269.1">
    <property type="nucleotide sequence ID" value="NZ_JADOTZ010000001.1"/>
</dbReference>
<feature type="region of interest" description="Disordered" evidence="1">
    <location>
        <begin position="131"/>
        <end position="151"/>
    </location>
</feature>
<evidence type="ECO:0000313" key="3">
    <source>
        <dbReference type="EMBL" id="MBG6085039.1"/>
    </source>
</evidence>
<feature type="transmembrane region" description="Helical" evidence="2">
    <location>
        <begin position="219"/>
        <end position="236"/>
    </location>
</feature>
<comment type="caution">
    <text evidence="3">The sequence shown here is derived from an EMBL/GenBank/DDBJ whole genome shotgun (WGS) entry which is preliminary data.</text>
</comment>
<keyword evidence="2" id="KW-0812">Transmembrane</keyword>
<evidence type="ECO:0000313" key="4">
    <source>
        <dbReference type="Proteomes" id="UP000625033"/>
    </source>
</evidence>
<feature type="compositionally biased region" description="Acidic residues" evidence="1">
    <location>
        <begin position="360"/>
        <end position="370"/>
    </location>
</feature>
<gene>
    <name evidence="3" type="ORF">IW252_001806</name>
</gene>
<name>A0A931GM41_9MICC</name>
<keyword evidence="4" id="KW-1185">Reference proteome</keyword>
<feature type="transmembrane region" description="Helical" evidence="2">
    <location>
        <begin position="183"/>
        <end position="207"/>
    </location>
</feature>
<sequence>MPTLGVMADPGLPEIAVRRIHDDVEQSLSQSDDGQWSVEVEGGALPLNADGDIPLLERAESLMERRQWDYLIYVTDLPRTYNKQPVAYELDASTGAALLSLPSLGLWRVRRRLHTMLADLALTLDRELAPEDEREDSSHVRTPGVRRAHHDQQDGTVYVTLDSRFSGFRLWAGMLRNNRPGRLLGALWTCAATAAAAGAFGIFYSSIWNMSDSLPTRRLILITVVAILSLSTWLIARNGLWTQSSSIDRAETSALGIGATRRQAFLDNAATFATVVISVALMYLILFVLLFLGAVTIVDSEYLAEQLNHAAGLEDYLTLSWLATSLGTMAGALGSNFDSESAIREATYSRRAQQRRQMAEDEEEATESSA</sequence>
<evidence type="ECO:0000256" key="2">
    <source>
        <dbReference type="SAM" id="Phobius"/>
    </source>
</evidence>
<dbReference type="Proteomes" id="UP000625033">
    <property type="component" value="Unassembled WGS sequence"/>
</dbReference>
<reference evidence="3" key="1">
    <citation type="submission" date="2020-11" db="EMBL/GenBank/DDBJ databases">
        <title>Sequencing the genomes of 1000 actinobacteria strains.</title>
        <authorList>
            <person name="Klenk H.-P."/>
        </authorList>
    </citation>
    <scope>NUCLEOTIDE SEQUENCE</scope>
    <source>
        <strain evidence="3">DSM 26152</strain>
    </source>
</reference>
<protein>
    <submittedName>
        <fullName evidence="3">Uncharacterized protein</fullName>
    </submittedName>
</protein>
<organism evidence="3 4">
    <name type="scientific">Zhihengliuella flava</name>
    <dbReference type="NCBI Taxonomy" id="1285193"/>
    <lineage>
        <taxon>Bacteria</taxon>
        <taxon>Bacillati</taxon>
        <taxon>Actinomycetota</taxon>
        <taxon>Actinomycetes</taxon>
        <taxon>Micrococcales</taxon>
        <taxon>Micrococcaceae</taxon>
        <taxon>Zhihengliuella</taxon>
    </lineage>
</organism>
<keyword evidence="2" id="KW-0472">Membrane</keyword>
<dbReference type="AlphaFoldDB" id="A0A931GM41"/>
<accession>A0A931GM41</accession>
<feature type="transmembrane region" description="Helical" evidence="2">
    <location>
        <begin position="270"/>
        <end position="298"/>
    </location>
</feature>
<feature type="region of interest" description="Disordered" evidence="1">
    <location>
        <begin position="348"/>
        <end position="370"/>
    </location>
</feature>
<evidence type="ECO:0000256" key="1">
    <source>
        <dbReference type="SAM" id="MobiDB-lite"/>
    </source>
</evidence>
<proteinExistence type="predicted"/>